<dbReference type="GO" id="GO:0000786">
    <property type="term" value="C:nucleosome"/>
    <property type="evidence" value="ECO:0007669"/>
    <property type="project" value="UniProtKB-KW"/>
</dbReference>
<organism evidence="13 14">
    <name type="scientific">Steinernema hermaphroditum</name>
    <dbReference type="NCBI Taxonomy" id="289476"/>
    <lineage>
        <taxon>Eukaryota</taxon>
        <taxon>Metazoa</taxon>
        <taxon>Ecdysozoa</taxon>
        <taxon>Nematoda</taxon>
        <taxon>Chromadorea</taxon>
        <taxon>Rhabditida</taxon>
        <taxon>Tylenchina</taxon>
        <taxon>Panagrolaimomorpha</taxon>
        <taxon>Strongyloidoidea</taxon>
        <taxon>Steinernematidae</taxon>
        <taxon>Steinernema</taxon>
    </lineage>
</organism>
<dbReference type="InterPro" id="IPR032458">
    <property type="entry name" value="Histone_H2A_CS"/>
</dbReference>
<name>A0AA39LQ82_9BILA</name>
<evidence type="ECO:0000256" key="9">
    <source>
        <dbReference type="RuleBase" id="RU003767"/>
    </source>
</evidence>
<evidence type="ECO:0000256" key="8">
    <source>
        <dbReference type="ARBA" id="ARBA00023269"/>
    </source>
</evidence>
<feature type="region of interest" description="Disordered" evidence="10">
    <location>
        <begin position="135"/>
        <end position="183"/>
    </location>
</feature>
<evidence type="ECO:0000256" key="2">
    <source>
        <dbReference type="ARBA" id="ARBA00004286"/>
    </source>
</evidence>
<comment type="similarity">
    <text evidence="3 9">Belongs to the histone H2A family.</text>
</comment>
<comment type="subcellular location">
    <subcellularLocation>
        <location evidence="2">Chromosome</location>
    </subcellularLocation>
    <subcellularLocation>
        <location evidence="1 9">Nucleus</location>
    </subcellularLocation>
</comment>
<feature type="domain" description="Core Histone H2A/H2B/H3" evidence="11">
    <location>
        <begin position="13"/>
        <end position="92"/>
    </location>
</feature>
<evidence type="ECO:0000256" key="5">
    <source>
        <dbReference type="ARBA" id="ARBA00022499"/>
    </source>
</evidence>
<evidence type="ECO:0000256" key="6">
    <source>
        <dbReference type="ARBA" id="ARBA00023125"/>
    </source>
</evidence>
<dbReference type="FunFam" id="1.10.20.10:FF:000008">
    <property type="entry name" value="Histone H2A"/>
    <property type="match status" value="1"/>
</dbReference>
<dbReference type="Pfam" id="PF16211">
    <property type="entry name" value="Histone_H2A_C"/>
    <property type="match status" value="1"/>
</dbReference>
<dbReference type="GO" id="GO:0005634">
    <property type="term" value="C:nucleus"/>
    <property type="evidence" value="ECO:0007669"/>
    <property type="project" value="UniProtKB-SubCell"/>
</dbReference>
<keyword evidence="4 9" id="KW-0158">Chromosome</keyword>
<keyword evidence="7 9" id="KW-0539">Nucleus</keyword>
<evidence type="ECO:0000256" key="4">
    <source>
        <dbReference type="ARBA" id="ARBA00022454"/>
    </source>
</evidence>
<evidence type="ECO:0000256" key="1">
    <source>
        <dbReference type="ARBA" id="ARBA00004123"/>
    </source>
</evidence>
<keyword evidence="5" id="KW-1017">Isopeptide bond</keyword>
<comment type="caution">
    <text evidence="13">The sequence shown here is derived from an EMBL/GenBank/DDBJ whole genome shotgun (WGS) entry which is preliminary data.</text>
</comment>
<dbReference type="AlphaFoldDB" id="A0AA39LQ82"/>
<dbReference type="InterPro" id="IPR007125">
    <property type="entry name" value="H2A/H2B/H3"/>
</dbReference>
<dbReference type="GO" id="GO:0003677">
    <property type="term" value="F:DNA binding"/>
    <property type="evidence" value="ECO:0007669"/>
    <property type="project" value="UniProtKB-KW"/>
</dbReference>
<dbReference type="PROSITE" id="PS00046">
    <property type="entry name" value="HISTONE_H2A"/>
    <property type="match status" value="1"/>
</dbReference>
<dbReference type="Proteomes" id="UP001175271">
    <property type="component" value="Unassembled WGS sequence"/>
</dbReference>
<evidence type="ECO:0000256" key="10">
    <source>
        <dbReference type="SAM" id="MobiDB-lite"/>
    </source>
</evidence>
<dbReference type="PRINTS" id="PR00620">
    <property type="entry name" value="HISTONEH2A"/>
</dbReference>
<keyword evidence="8 9" id="KW-0544">Nucleosome core</keyword>
<accession>A0AA39LQ82</accession>
<sequence>MASGKKSKSTGGKIEKKVTSRSEKAGLAFPVGRIARLLKNGNYAQRIGSGAPVYLAAVLEYLCAEVLELSGNAAHDNKKHRITARFIQLAVRNDEELNELLKGVVIAEGGVLPQIHNEILLKKTKHKTLGMKWGSSAQRGHFGAPRTPKTKSRCSKTSFEPRNNDIPVHIGEDVANARQNRSE</sequence>
<dbReference type="GO" id="GO:0046982">
    <property type="term" value="F:protein heterodimerization activity"/>
    <property type="evidence" value="ECO:0007669"/>
    <property type="project" value="InterPro"/>
</dbReference>
<feature type="domain" description="Histone H2A C-terminal" evidence="12">
    <location>
        <begin position="95"/>
        <end position="127"/>
    </location>
</feature>
<comment type="subunit">
    <text evidence="9">The nucleosome is a histone octamer containing two molecules each of H2A, H2B, H3 and H4 assembled in one H3-H4 heterotetramer and two H2A-H2B heterodimers. The octamer wraps approximately 147 bp of DNA.</text>
</comment>
<dbReference type="SUPFAM" id="SSF47113">
    <property type="entry name" value="Histone-fold"/>
    <property type="match status" value="1"/>
</dbReference>
<evidence type="ECO:0000256" key="3">
    <source>
        <dbReference type="ARBA" id="ARBA00010691"/>
    </source>
</evidence>
<gene>
    <name evidence="13" type="ORF">QR680_018122</name>
</gene>
<dbReference type="InterPro" id="IPR032454">
    <property type="entry name" value="Histone_H2A_C"/>
</dbReference>
<dbReference type="Pfam" id="PF00125">
    <property type="entry name" value="Histone"/>
    <property type="match status" value="1"/>
</dbReference>
<dbReference type="InterPro" id="IPR009072">
    <property type="entry name" value="Histone-fold"/>
</dbReference>
<protein>
    <recommendedName>
        <fullName evidence="9">Histone H2A</fullName>
    </recommendedName>
</protein>
<keyword evidence="14" id="KW-1185">Reference proteome</keyword>
<evidence type="ECO:0000259" key="11">
    <source>
        <dbReference type="Pfam" id="PF00125"/>
    </source>
</evidence>
<evidence type="ECO:0000313" key="13">
    <source>
        <dbReference type="EMBL" id="KAK0405662.1"/>
    </source>
</evidence>
<evidence type="ECO:0000256" key="7">
    <source>
        <dbReference type="ARBA" id="ARBA00023242"/>
    </source>
</evidence>
<reference evidence="13" key="1">
    <citation type="submission" date="2023-06" db="EMBL/GenBank/DDBJ databases">
        <title>Genomic analysis of the entomopathogenic nematode Steinernema hermaphroditum.</title>
        <authorList>
            <person name="Schwarz E.M."/>
            <person name="Heppert J.K."/>
            <person name="Baniya A."/>
            <person name="Schwartz H.T."/>
            <person name="Tan C.-H."/>
            <person name="Antoshechkin I."/>
            <person name="Sternberg P.W."/>
            <person name="Goodrich-Blair H."/>
            <person name="Dillman A.R."/>
        </authorList>
    </citation>
    <scope>NUCLEOTIDE SEQUENCE</scope>
    <source>
        <strain evidence="13">PS9179</strain>
        <tissue evidence="13">Whole animal</tissue>
    </source>
</reference>
<evidence type="ECO:0000313" key="14">
    <source>
        <dbReference type="Proteomes" id="UP001175271"/>
    </source>
</evidence>
<dbReference type="InterPro" id="IPR002119">
    <property type="entry name" value="Histone_H2A"/>
</dbReference>
<dbReference type="CDD" id="cd00074">
    <property type="entry name" value="HFD_H2A"/>
    <property type="match status" value="1"/>
</dbReference>
<dbReference type="Gene3D" id="1.10.20.10">
    <property type="entry name" value="Histone, subunit A"/>
    <property type="match status" value="1"/>
</dbReference>
<proteinExistence type="inferred from homology"/>
<evidence type="ECO:0000259" key="12">
    <source>
        <dbReference type="Pfam" id="PF16211"/>
    </source>
</evidence>
<keyword evidence="6 9" id="KW-0238">DNA-binding</keyword>
<dbReference type="SMART" id="SM00414">
    <property type="entry name" value="H2A"/>
    <property type="match status" value="1"/>
</dbReference>
<dbReference type="EMBL" id="JAUCMV010000004">
    <property type="protein sequence ID" value="KAK0405662.1"/>
    <property type="molecule type" value="Genomic_DNA"/>
</dbReference>
<dbReference type="PANTHER" id="PTHR23430">
    <property type="entry name" value="HISTONE H2A"/>
    <property type="match status" value="1"/>
</dbReference>
<dbReference type="GO" id="GO:0030527">
    <property type="term" value="F:structural constituent of chromatin"/>
    <property type="evidence" value="ECO:0007669"/>
    <property type="project" value="InterPro"/>
</dbReference>